<keyword evidence="4" id="KW-1185">Reference proteome</keyword>
<dbReference type="Proteomes" id="UP000729913">
    <property type="component" value="Unassembled WGS sequence"/>
</dbReference>
<feature type="region of interest" description="Disordered" evidence="1">
    <location>
        <begin position="149"/>
        <end position="175"/>
    </location>
</feature>
<comment type="caution">
    <text evidence="3">The sequence shown here is derived from an EMBL/GenBank/DDBJ whole genome shotgun (WGS) entry which is preliminary data.</text>
</comment>
<feature type="compositionally biased region" description="Acidic residues" evidence="1">
    <location>
        <begin position="165"/>
        <end position="174"/>
    </location>
</feature>
<evidence type="ECO:0000313" key="4">
    <source>
        <dbReference type="Proteomes" id="UP000729913"/>
    </source>
</evidence>
<reference evidence="3" key="2">
    <citation type="submission" date="2021-04" db="EMBL/GenBank/DDBJ databases">
        <title>Genome-wide patterns of bracovirus chromosomal integration into multiple host tissues during parasitism.</title>
        <authorList>
            <person name="Chebbi M.A.C."/>
        </authorList>
    </citation>
    <scope>NUCLEOTIDE SEQUENCE</scope>
    <source>
        <tissue evidence="3">Whole body</tissue>
    </source>
</reference>
<dbReference type="OrthoDB" id="7683015at2759"/>
<gene>
    <name evidence="3" type="ORF">G9C98_004280</name>
</gene>
<reference evidence="3" key="1">
    <citation type="submission" date="2020-03" db="EMBL/GenBank/DDBJ databases">
        <authorList>
            <person name="Chebbi M.A."/>
            <person name="Drezen J.M."/>
        </authorList>
    </citation>
    <scope>NUCLEOTIDE SEQUENCE</scope>
    <source>
        <tissue evidence="3">Whole body</tissue>
    </source>
</reference>
<protein>
    <submittedName>
        <fullName evidence="3">Uncharacterized protein</fullName>
    </submittedName>
</protein>
<evidence type="ECO:0000256" key="2">
    <source>
        <dbReference type="SAM" id="SignalP"/>
    </source>
</evidence>
<evidence type="ECO:0000313" key="3">
    <source>
        <dbReference type="EMBL" id="KAG8036958.1"/>
    </source>
</evidence>
<sequence>MISILQLLLFSELLFISQIDVYCLEEAVDVQPMPSPLLNSAQSEKSLDSDGRRYFENRNDFPGFAAQAITEETDVFNGQLNANVNRNTNARVPWMKQKGRNKMGRRRGGFRKRRPMNDAKKKQGLKQMVQVVVPRSALSQSSVTFDTNAVKDNGRRTKTKCHDSSEEEDLESDSPNECNCNIGSKILRQISQLRYQLDVMENLVYDNLSFDDEF</sequence>
<feature type="signal peptide" evidence="2">
    <location>
        <begin position="1"/>
        <end position="23"/>
    </location>
</feature>
<proteinExistence type="predicted"/>
<name>A0A8J5QMN0_9HYME</name>
<feature type="compositionally biased region" description="Basic residues" evidence="1">
    <location>
        <begin position="98"/>
        <end position="114"/>
    </location>
</feature>
<evidence type="ECO:0000256" key="1">
    <source>
        <dbReference type="SAM" id="MobiDB-lite"/>
    </source>
</evidence>
<organism evidence="3 4">
    <name type="scientific">Cotesia typhae</name>
    <dbReference type="NCBI Taxonomy" id="2053667"/>
    <lineage>
        <taxon>Eukaryota</taxon>
        <taxon>Metazoa</taxon>
        <taxon>Ecdysozoa</taxon>
        <taxon>Arthropoda</taxon>
        <taxon>Hexapoda</taxon>
        <taxon>Insecta</taxon>
        <taxon>Pterygota</taxon>
        <taxon>Neoptera</taxon>
        <taxon>Endopterygota</taxon>
        <taxon>Hymenoptera</taxon>
        <taxon>Apocrita</taxon>
        <taxon>Ichneumonoidea</taxon>
        <taxon>Braconidae</taxon>
        <taxon>Microgastrinae</taxon>
        <taxon>Cotesia</taxon>
    </lineage>
</organism>
<feature type="chain" id="PRO_5035159811" evidence="2">
    <location>
        <begin position="24"/>
        <end position="214"/>
    </location>
</feature>
<feature type="compositionally biased region" description="Basic and acidic residues" evidence="1">
    <location>
        <begin position="152"/>
        <end position="164"/>
    </location>
</feature>
<dbReference type="EMBL" id="JAAOIC020000048">
    <property type="protein sequence ID" value="KAG8036958.1"/>
    <property type="molecule type" value="Genomic_DNA"/>
</dbReference>
<dbReference type="AlphaFoldDB" id="A0A8J5QMN0"/>
<accession>A0A8J5QMN0</accession>
<keyword evidence="2" id="KW-0732">Signal</keyword>
<feature type="region of interest" description="Disordered" evidence="1">
    <location>
        <begin position="98"/>
        <end position="125"/>
    </location>
</feature>